<proteinExistence type="predicted"/>
<dbReference type="OrthoDB" id="1492391at2"/>
<sequence length="163" mass="18490">MRYTKLLFVILLCLLLASCSSYKDIRIEKVTNVTLKEFSGSTAYVDITLLVNNPTHSKVCLRKLDLDINRFDSKFAHVESLEKVEVPAKSQIEKTVQLKIRISNILSSGFMLLTRKLNPDDFTANGYVKVSSFPFSKKIKIENQKLSKSIKGLDSILTTSRKQ</sequence>
<evidence type="ECO:0008006" key="3">
    <source>
        <dbReference type="Google" id="ProtNLM"/>
    </source>
</evidence>
<gene>
    <name evidence="1" type="ORF">CLV25_11636</name>
</gene>
<organism evidence="1 2">
    <name type="scientific">Acetobacteroides hydrogenigenes</name>
    <dbReference type="NCBI Taxonomy" id="979970"/>
    <lineage>
        <taxon>Bacteria</taxon>
        <taxon>Pseudomonadati</taxon>
        <taxon>Bacteroidota</taxon>
        <taxon>Bacteroidia</taxon>
        <taxon>Bacteroidales</taxon>
        <taxon>Rikenellaceae</taxon>
        <taxon>Acetobacteroides</taxon>
    </lineage>
</organism>
<dbReference type="Proteomes" id="UP000294830">
    <property type="component" value="Unassembled WGS sequence"/>
</dbReference>
<reference evidence="1 2" key="1">
    <citation type="submission" date="2019-03" db="EMBL/GenBank/DDBJ databases">
        <title>Genomic Encyclopedia of Archaeal and Bacterial Type Strains, Phase II (KMG-II): from individual species to whole genera.</title>
        <authorList>
            <person name="Goeker M."/>
        </authorList>
    </citation>
    <scope>NUCLEOTIDE SEQUENCE [LARGE SCALE GENOMIC DNA]</scope>
    <source>
        <strain evidence="1 2">RL-C</strain>
    </source>
</reference>
<protein>
    <recommendedName>
        <fullName evidence="3">Late embryogenesis abundant protein</fullName>
    </recommendedName>
</protein>
<evidence type="ECO:0000313" key="1">
    <source>
        <dbReference type="EMBL" id="TCN63058.1"/>
    </source>
</evidence>
<dbReference type="AlphaFoldDB" id="A0A4R2E461"/>
<dbReference type="Gene3D" id="2.60.40.1820">
    <property type="match status" value="1"/>
</dbReference>
<dbReference type="RefSeq" id="WP_131840225.1">
    <property type="nucleotide sequence ID" value="NZ_SLWB01000016.1"/>
</dbReference>
<dbReference type="EMBL" id="SLWB01000016">
    <property type="protein sequence ID" value="TCN63058.1"/>
    <property type="molecule type" value="Genomic_DNA"/>
</dbReference>
<dbReference type="PROSITE" id="PS51257">
    <property type="entry name" value="PROKAR_LIPOPROTEIN"/>
    <property type="match status" value="1"/>
</dbReference>
<keyword evidence="2" id="KW-1185">Reference proteome</keyword>
<evidence type="ECO:0000313" key="2">
    <source>
        <dbReference type="Proteomes" id="UP000294830"/>
    </source>
</evidence>
<comment type="caution">
    <text evidence="1">The sequence shown here is derived from an EMBL/GenBank/DDBJ whole genome shotgun (WGS) entry which is preliminary data.</text>
</comment>
<dbReference type="SUPFAM" id="SSF117070">
    <property type="entry name" value="LEA14-like"/>
    <property type="match status" value="1"/>
</dbReference>
<name>A0A4R2E461_9BACT</name>
<accession>A0A4R2E461</accession>